<keyword evidence="3" id="KW-1185">Reference proteome</keyword>
<organism evidence="2 3">
    <name type="scientific">Vibrio ishigakensis</name>
    <dbReference type="NCBI Taxonomy" id="1481914"/>
    <lineage>
        <taxon>Bacteria</taxon>
        <taxon>Pseudomonadati</taxon>
        <taxon>Pseudomonadota</taxon>
        <taxon>Gammaproteobacteria</taxon>
        <taxon>Vibrionales</taxon>
        <taxon>Vibrionaceae</taxon>
        <taxon>Vibrio</taxon>
    </lineage>
</organism>
<feature type="transmembrane region" description="Helical" evidence="1">
    <location>
        <begin position="193"/>
        <end position="220"/>
    </location>
</feature>
<accession>A0A0B8P009</accession>
<dbReference type="EMBL" id="BBRZ01000168">
    <property type="protein sequence ID" value="GAM59546.1"/>
    <property type="molecule type" value="Genomic_DNA"/>
</dbReference>
<reference evidence="2 3" key="2">
    <citation type="submission" date="2015-01" db="EMBL/GenBank/DDBJ databases">
        <authorList>
            <consortium name="NBRP consortium"/>
            <person name="Sawabe T."/>
            <person name="Meirelles P."/>
            <person name="Feng G."/>
            <person name="Sayaka M."/>
            <person name="Hattori M."/>
            <person name="Ohkuma M."/>
        </authorList>
    </citation>
    <scope>NUCLEOTIDE SEQUENCE [LARGE SCALE GENOMIC DNA]</scope>
    <source>
        <strain evidence="3">JCM 19231</strain>
    </source>
</reference>
<evidence type="ECO:0000313" key="2">
    <source>
        <dbReference type="EMBL" id="GAM59546.1"/>
    </source>
</evidence>
<keyword evidence="1" id="KW-0472">Membrane</keyword>
<keyword evidence="1" id="KW-0812">Transmembrane</keyword>
<feature type="transmembrane region" description="Helical" evidence="1">
    <location>
        <begin position="167"/>
        <end position="187"/>
    </location>
</feature>
<name>A0A0B8P009_9VIBR</name>
<keyword evidence="1" id="KW-1133">Transmembrane helix</keyword>
<reference evidence="2 3" key="1">
    <citation type="submission" date="2015-01" db="EMBL/GenBank/DDBJ databases">
        <title>Vibrio sp. C1 JCM 19231 whole genome shotgun sequence.</title>
        <authorList>
            <person name="Sawabe T."/>
            <person name="Meirelles P."/>
            <person name="Feng G."/>
            <person name="Sayaka M."/>
            <person name="Hattori M."/>
            <person name="Ohkuma M."/>
        </authorList>
    </citation>
    <scope>NUCLEOTIDE SEQUENCE [LARGE SCALE GENOMIC DNA]</scope>
    <source>
        <strain evidence="3">JCM 19231</strain>
    </source>
</reference>
<dbReference type="Proteomes" id="UP000031671">
    <property type="component" value="Unassembled WGS sequence"/>
</dbReference>
<comment type="caution">
    <text evidence="2">The sequence shown here is derived from an EMBL/GenBank/DDBJ whole genome shotgun (WGS) entry which is preliminary data.</text>
</comment>
<proteinExistence type="predicted"/>
<dbReference type="AlphaFoldDB" id="A0A0B8P009"/>
<evidence type="ECO:0000313" key="3">
    <source>
        <dbReference type="Proteomes" id="UP000031671"/>
    </source>
</evidence>
<feature type="transmembrane region" description="Helical" evidence="1">
    <location>
        <begin position="136"/>
        <end position="155"/>
    </location>
</feature>
<feature type="transmembrane region" description="Helical" evidence="1">
    <location>
        <begin position="80"/>
        <end position="104"/>
    </location>
</feature>
<evidence type="ECO:0000256" key="1">
    <source>
        <dbReference type="SAM" id="Phobius"/>
    </source>
</evidence>
<dbReference type="RefSeq" id="WP_261833143.1">
    <property type="nucleotide sequence ID" value="NZ_AP024881.1"/>
</dbReference>
<sequence length="223" mass="24547">MIFLFSILAIASINLCISNSRFRHWLLLSTGIIGVTLHEFSHYLFAKAFGFKITQVRWFQMPTRLNPNMGYVAFTRPHTVLGSLGHVLVSIAPLLIGATCLYFGSQIPFVNSLASQLQAQSLVNYPLTLITHLSKAGLGDMLSLFALASVTLYMLPSLTDIKGALEGSLYLSLVIYILLSLGVVYLSQLEQVVLYWLNTLGTLMSLGVIISIPIALLALLTRR</sequence>
<protein>
    <submittedName>
        <fullName evidence="2">Uncharacterized protein</fullName>
    </submittedName>
</protein>
<gene>
    <name evidence="2" type="ORF">JCM19231_1622</name>
</gene>